<protein>
    <submittedName>
        <fullName evidence="3">Uncharacterized protein</fullName>
    </submittedName>
</protein>
<comment type="caution">
    <text evidence="3">The sequence shown here is derived from an EMBL/GenBank/DDBJ whole genome shotgun (WGS) entry which is preliminary data.</text>
</comment>
<keyword evidence="4" id="KW-1185">Reference proteome</keyword>
<dbReference type="RefSeq" id="WP_243917048.1">
    <property type="nucleotide sequence ID" value="NZ_JALHLG010000001.1"/>
</dbReference>
<evidence type="ECO:0000313" key="3">
    <source>
        <dbReference type="EMBL" id="MCJ2185343.1"/>
    </source>
</evidence>
<proteinExistence type="predicted"/>
<keyword evidence="2" id="KW-0472">Membrane</keyword>
<gene>
    <name evidence="3" type="ORF">MTR66_00775</name>
</gene>
<dbReference type="EMBL" id="JALHLG010000001">
    <property type="protein sequence ID" value="MCJ2185343.1"/>
    <property type="molecule type" value="Genomic_DNA"/>
</dbReference>
<keyword evidence="2" id="KW-1133">Transmembrane helix</keyword>
<name>A0ABT0BKG2_9SPHN</name>
<evidence type="ECO:0000256" key="1">
    <source>
        <dbReference type="SAM" id="MobiDB-lite"/>
    </source>
</evidence>
<sequence>MKAKETGRLDDLHPGKPASGRSWELETIGALMALVWLLGAIQFIQHMM</sequence>
<evidence type="ECO:0000256" key="2">
    <source>
        <dbReference type="SAM" id="Phobius"/>
    </source>
</evidence>
<evidence type="ECO:0000313" key="4">
    <source>
        <dbReference type="Proteomes" id="UP001202281"/>
    </source>
</evidence>
<organism evidence="3 4">
    <name type="scientific">Novosphingobium beihaiensis</name>
    <dbReference type="NCBI Taxonomy" id="2930389"/>
    <lineage>
        <taxon>Bacteria</taxon>
        <taxon>Pseudomonadati</taxon>
        <taxon>Pseudomonadota</taxon>
        <taxon>Alphaproteobacteria</taxon>
        <taxon>Sphingomonadales</taxon>
        <taxon>Sphingomonadaceae</taxon>
        <taxon>Novosphingobium</taxon>
    </lineage>
</organism>
<feature type="region of interest" description="Disordered" evidence="1">
    <location>
        <begin position="1"/>
        <end position="21"/>
    </location>
</feature>
<dbReference type="Proteomes" id="UP001202281">
    <property type="component" value="Unassembled WGS sequence"/>
</dbReference>
<keyword evidence="2" id="KW-0812">Transmembrane</keyword>
<accession>A0ABT0BKG2</accession>
<feature type="transmembrane region" description="Helical" evidence="2">
    <location>
        <begin position="27"/>
        <end position="44"/>
    </location>
</feature>
<reference evidence="3 4" key="1">
    <citation type="submission" date="2022-04" db="EMBL/GenBank/DDBJ databases">
        <title>Identification of a novel bacterium isolated from mangrove sediments.</title>
        <authorList>
            <person name="Pan X."/>
        </authorList>
    </citation>
    <scope>NUCLEOTIDE SEQUENCE [LARGE SCALE GENOMIC DNA]</scope>
    <source>
        <strain evidence="3 4">B2638</strain>
    </source>
</reference>
<feature type="compositionally biased region" description="Basic and acidic residues" evidence="1">
    <location>
        <begin position="1"/>
        <end position="14"/>
    </location>
</feature>